<accession>A0A1E8EZ12</accession>
<dbReference type="PANTHER" id="PTHR10587">
    <property type="entry name" value="GLYCOSYL TRANSFERASE-RELATED"/>
    <property type="match status" value="1"/>
</dbReference>
<dbReference type="AlphaFoldDB" id="A0A1E8EZ12"/>
<dbReference type="Pfam" id="PF01522">
    <property type="entry name" value="Polysacc_deac_1"/>
    <property type="match status" value="1"/>
</dbReference>
<dbReference type="PANTHER" id="PTHR10587:SF125">
    <property type="entry name" value="POLYSACCHARIDE DEACETYLASE YHEN-RELATED"/>
    <property type="match status" value="1"/>
</dbReference>
<dbReference type="PATRIC" id="fig|1121290.3.peg.1236"/>
<dbReference type="EMBL" id="LZFO01000015">
    <property type="protein sequence ID" value="OFI06109.1"/>
    <property type="molecule type" value="Genomic_DNA"/>
</dbReference>
<comment type="caution">
    <text evidence="3">The sequence shown here is derived from an EMBL/GenBank/DDBJ whole genome shotgun (WGS) entry which is preliminary data.</text>
</comment>
<gene>
    <name evidence="3" type="primary">pgdA_2</name>
    <name evidence="3" type="ORF">CLOACE_12520</name>
</gene>
<keyword evidence="1" id="KW-0472">Membrane</keyword>
<dbReference type="InterPro" id="IPR002509">
    <property type="entry name" value="NODB_dom"/>
</dbReference>
<dbReference type="SUPFAM" id="SSF88713">
    <property type="entry name" value="Glycoside hydrolase/deacetylase"/>
    <property type="match status" value="1"/>
</dbReference>
<keyword evidence="4" id="KW-1185">Reference proteome</keyword>
<feature type="domain" description="NodB homology" evidence="2">
    <location>
        <begin position="95"/>
        <end position="284"/>
    </location>
</feature>
<feature type="transmembrane region" description="Helical" evidence="1">
    <location>
        <begin position="21"/>
        <end position="42"/>
    </location>
</feature>
<organism evidence="3 4">
    <name type="scientific">Clostridium acetireducens DSM 10703</name>
    <dbReference type="NCBI Taxonomy" id="1121290"/>
    <lineage>
        <taxon>Bacteria</taxon>
        <taxon>Bacillati</taxon>
        <taxon>Bacillota</taxon>
        <taxon>Clostridia</taxon>
        <taxon>Eubacteriales</taxon>
        <taxon>Clostridiaceae</taxon>
        <taxon>Clostridium</taxon>
    </lineage>
</organism>
<reference evidence="3 4" key="1">
    <citation type="submission" date="2016-06" db="EMBL/GenBank/DDBJ databases">
        <title>Genome sequence of Clostridium acetireducens DSM 10703.</title>
        <authorList>
            <person name="Poehlein A."/>
            <person name="Fluechter S."/>
            <person name="Duerre P."/>
            <person name="Daniel R."/>
        </authorList>
    </citation>
    <scope>NUCLEOTIDE SEQUENCE [LARGE SCALE GENOMIC DNA]</scope>
    <source>
        <strain evidence="3 4">DSM 10703</strain>
    </source>
</reference>
<dbReference type="PROSITE" id="PS51677">
    <property type="entry name" value="NODB"/>
    <property type="match status" value="1"/>
</dbReference>
<dbReference type="InterPro" id="IPR050248">
    <property type="entry name" value="Polysacc_deacetylase_ArnD"/>
</dbReference>
<dbReference type="GO" id="GO:0005975">
    <property type="term" value="P:carbohydrate metabolic process"/>
    <property type="evidence" value="ECO:0007669"/>
    <property type="project" value="InterPro"/>
</dbReference>
<dbReference type="Gene3D" id="3.20.20.370">
    <property type="entry name" value="Glycoside hydrolase/deacetylase"/>
    <property type="match status" value="1"/>
</dbReference>
<evidence type="ECO:0000259" key="2">
    <source>
        <dbReference type="PROSITE" id="PS51677"/>
    </source>
</evidence>
<dbReference type="CDD" id="cd10944">
    <property type="entry name" value="CE4_SmPgdA_like"/>
    <property type="match status" value="1"/>
</dbReference>
<protein>
    <submittedName>
        <fullName evidence="3">Peptidoglycan-N-acetylglucosamine deacetylase</fullName>
        <ecNumber evidence="3">3.5.1.104</ecNumber>
    </submittedName>
</protein>
<proteinExistence type="predicted"/>
<keyword evidence="1" id="KW-1133">Transmembrane helix</keyword>
<dbReference type="InterPro" id="IPR011330">
    <property type="entry name" value="Glyco_hydro/deAcase_b/a-brl"/>
</dbReference>
<dbReference type="GO" id="GO:0016810">
    <property type="term" value="F:hydrolase activity, acting on carbon-nitrogen (but not peptide) bonds"/>
    <property type="evidence" value="ECO:0007669"/>
    <property type="project" value="InterPro"/>
</dbReference>
<dbReference type="EC" id="3.5.1.104" evidence="3"/>
<dbReference type="STRING" id="1121290.CLAOCE_12520"/>
<keyword evidence="3" id="KW-0378">Hydrolase</keyword>
<sequence>MIGDVRAMKKINRIDKGKKKRFKNIAFLGFCIMILFSIGFFIGGRVSQSRHVVVNAFSSNKKNDEIKQKKLEEKEKQKKKKKQYAMDPYKNDGKKIVFLTFDDGPSRNNTPKILDILKENDVKATFFVVGSYAESNKDILKREKNEGHAICNHTYSHDYQYIYSDVSNFVNDIKKCENTIKDILGKDYENKVIRFPGGSFGSRLQPYRQAIKEEGYYYIDWNCLNGDAERHNVPVFNLINRVKETSQEQQHIIILMHDAETKHTTVQALPEIIKYFKSQGYTFETF</sequence>
<evidence type="ECO:0000313" key="3">
    <source>
        <dbReference type="EMBL" id="OFI06109.1"/>
    </source>
</evidence>
<evidence type="ECO:0000313" key="4">
    <source>
        <dbReference type="Proteomes" id="UP000175744"/>
    </source>
</evidence>
<name>A0A1E8EZ12_9CLOT</name>
<dbReference type="Proteomes" id="UP000175744">
    <property type="component" value="Unassembled WGS sequence"/>
</dbReference>
<keyword evidence="1" id="KW-0812">Transmembrane</keyword>
<evidence type="ECO:0000256" key="1">
    <source>
        <dbReference type="SAM" id="Phobius"/>
    </source>
</evidence>